<gene>
    <name evidence="2" type="ORF">DID88_008407</name>
</gene>
<dbReference type="EMBL" id="QKRW01000003">
    <property type="protein sequence ID" value="RAL67662.1"/>
    <property type="molecule type" value="Genomic_DNA"/>
</dbReference>
<organism evidence="2 3">
    <name type="scientific">Monilinia fructigena</name>
    <dbReference type="NCBI Taxonomy" id="38457"/>
    <lineage>
        <taxon>Eukaryota</taxon>
        <taxon>Fungi</taxon>
        <taxon>Dikarya</taxon>
        <taxon>Ascomycota</taxon>
        <taxon>Pezizomycotina</taxon>
        <taxon>Leotiomycetes</taxon>
        <taxon>Helotiales</taxon>
        <taxon>Sclerotiniaceae</taxon>
        <taxon>Monilinia</taxon>
    </lineage>
</organism>
<dbReference type="InterPro" id="IPR029003">
    <property type="entry name" value="CENP-S/Mhf1"/>
</dbReference>
<evidence type="ECO:0000313" key="3">
    <source>
        <dbReference type="Proteomes" id="UP000249056"/>
    </source>
</evidence>
<dbReference type="Proteomes" id="UP000249056">
    <property type="component" value="Unassembled WGS sequence"/>
</dbReference>
<accession>A0A395J589</accession>
<dbReference type="GO" id="GO:0046982">
    <property type="term" value="F:protein heterodimerization activity"/>
    <property type="evidence" value="ECO:0007669"/>
    <property type="project" value="InterPro"/>
</dbReference>
<dbReference type="Pfam" id="PF15630">
    <property type="entry name" value="CENP-S"/>
    <property type="match status" value="1"/>
</dbReference>
<protein>
    <submittedName>
        <fullName evidence="2">Uncharacterized protein</fullName>
    </submittedName>
</protein>
<dbReference type="OrthoDB" id="3800738at2759"/>
<name>A0A395J589_9HELO</name>
<dbReference type="InterPro" id="IPR009072">
    <property type="entry name" value="Histone-fold"/>
</dbReference>
<feature type="region of interest" description="Disordered" evidence="1">
    <location>
        <begin position="339"/>
        <end position="363"/>
    </location>
</feature>
<evidence type="ECO:0000313" key="2">
    <source>
        <dbReference type="EMBL" id="RAL67662.1"/>
    </source>
</evidence>
<comment type="caution">
    <text evidence="2">The sequence shown here is derived from an EMBL/GenBank/DDBJ whole genome shotgun (WGS) entry which is preliminary data.</text>
</comment>
<dbReference type="GO" id="GO:0071821">
    <property type="term" value="C:FANCM-MHF complex"/>
    <property type="evidence" value="ECO:0007669"/>
    <property type="project" value="InterPro"/>
</dbReference>
<keyword evidence="3" id="KW-1185">Reference proteome</keyword>
<dbReference type="Gene3D" id="1.10.20.10">
    <property type="entry name" value="Histone, subunit A"/>
    <property type="match status" value="1"/>
</dbReference>
<reference evidence="2 3" key="1">
    <citation type="submission" date="2018-06" db="EMBL/GenBank/DDBJ databases">
        <title>Genome Sequence of the Brown Rot Fungal Pathogen Monilinia fructigena.</title>
        <authorList>
            <person name="Landi L."/>
            <person name="De Miccolis Angelini R.M."/>
            <person name="Pollastro S."/>
            <person name="Abate D."/>
            <person name="Faretra F."/>
            <person name="Romanazzi G."/>
        </authorList>
    </citation>
    <scope>NUCLEOTIDE SEQUENCE [LARGE SCALE GENOMIC DNA]</scope>
    <source>
        <strain evidence="2 3">Mfrg269</strain>
    </source>
</reference>
<proteinExistence type="predicted"/>
<dbReference type="AlphaFoldDB" id="A0A395J589"/>
<evidence type="ECO:0000256" key="1">
    <source>
        <dbReference type="SAM" id="MobiDB-lite"/>
    </source>
</evidence>
<sequence length="394" mass="44703">MDDDLHERLKAALWFSVGKIVEEEAIRLNSNATNQFIGALTEMGRQGVGGEDQSIISPNNASADVMLVFKNEPFLSNTHISIGPWHSPHRELKRALWFRSAIHNGPTTWSSLLEEKFSVFFDFTYLSNGHVLCPSAFTALPWKRNHNAFKRADASWRDMLVFQPPCYSLEIERIKHERGGLQYDTTTIPCPDGLRMGMVWDIAQEWCLRRKHWLQMTGPEVEEIYRNPEVGYTERMIPKMILHWHITCPLRGSLATSEDDWVSTGREEKSFSEPKHSRIYTLLRRKSKRLEMQTVSKIIPIFTSRSTDCLQSDPSLTAKLQAFSRTAETFETIIGISNDQAHSNSPLGKENATKASNTVEEKASRLPGKLKVFLSTTSHMSMSATPSPMSIDSG</sequence>